<gene>
    <name evidence="2" type="ORF">SAMN02745176_01303</name>
</gene>
<dbReference type="STRING" id="1122184.SAMN02745176_01303"/>
<dbReference type="AlphaFoldDB" id="A0A1M6DUW1"/>
<accession>A0A1M6DUW1</accession>
<evidence type="ECO:0000313" key="2">
    <source>
        <dbReference type="EMBL" id="SHI76943.1"/>
    </source>
</evidence>
<dbReference type="InterPro" id="IPR017853">
    <property type="entry name" value="GH"/>
</dbReference>
<dbReference type="SUPFAM" id="SSF51445">
    <property type="entry name" value="(Trans)glycosidases"/>
    <property type="match status" value="1"/>
</dbReference>
<dbReference type="RefSeq" id="WP_073025418.1">
    <property type="nucleotide sequence ID" value="NZ_FQZS01000007.1"/>
</dbReference>
<reference evidence="2 3" key="1">
    <citation type="submission" date="2016-11" db="EMBL/GenBank/DDBJ databases">
        <authorList>
            <person name="Jaros S."/>
            <person name="Januszkiewicz K."/>
            <person name="Wedrychowicz H."/>
        </authorList>
    </citation>
    <scope>NUCLEOTIDE SEQUENCE [LARGE SCALE GENOMIC DNA]</scope>
    <source>
        <strain evidence="2 3">DSM 19022</strain>
    </source>
</reference>
<dbReference type="Proteomes" id="UP000184442">
    <property type="component" value="Unassembled WGS sequence"/>
</dbReference>
<evidence type="ECO:0000313" key="3">
    <source>
        <dbReference type="Proteomes" id="UP000184442"/>
    </source>
</evidence>
<protein>
    <recommendedName>
        <fullName evidence="1">DUF4434 domain-containing protein</fullName>
    </recommendedName>
</protein>
<dbReference type="OrthoDB" id="6044697at2"/>
<evidence type="ECO:0000259" key="1">
    <source>
        <dbReference type="Pfam" id="PF14488"/>
    </source>
</evidence>
<dbReference type="EMBL" id="FQZS01000007">
    <property type="protein sequence ID" value="SHI76943.1"/>
    <property type="molecule type" value="Genomic_DNA"/>
</dbReference>
<sequence>MRRWKKVYVIILLLVSAIAFSYSEQEVSKTLAKPSGVFSASFIQYWHSKDWDKARWVKELLMLKEASVEELIVQYIADTRDRYAVYPTSIENYEHNQVDMLDNLLSAADFVEMKVRIGLGFNNDWWIKNAMDLEWLMNEAEINKRIFNEVIDNYGHHPSIEGWYIPYEFYQFTAVTKNYQKNLNKFLKEIAWEIKSKSDKEIMISPFYNSNYRWIMPLANWRMLVENAMRNTKIDILALQDGVGVNNVDIKQLSSLFAYTKKSTDKLGIKLYGNVETFETTSDGNKPAAKERISIQMLLEKPYVEKFVAFSLNHYQNYDDKEDIKSFINYLNQYLYH</sequence>
<dbReference type="InterPro" id="IPR027849">
    <property type="entry name" value="DUF4434"/>
</dbReference>
<feature type="domain" description="DUF4434" evidence="1">
    <location>
        <begin position="41"/>
        <end position="317"/>
    </location>
</feature>
<proteinExistence type="predicted"/>
<name>A0A1M6DUW1_9FIRM</name>
<dbReference type="Gene3D" id="3.20.20.80">
    <property type="entry name" value="Glycosidases"/>
    <property type="match status" value="1"/>
</dbReference>
<dbReference type="Pfam" id="PF14488">
    <property type="entry name" value="DUF4434"/>
    <property type="match status" value="1"/>
</dbReference>
<organism evidence="2 3">
    <name type="scientific">Lutispora thermophila DSM 19022</name>
    <dbReference type="NCBI Taxonomy" id="1122184"/>
    <lineage>
        <taxon>Bacteria</taxon>
        <taxon>Bacillati</taxon>
        <taxon>Bacillota</taxon>
        <taxon>Clostridia</taxon>
        <taxon>Lutisporales</taxon>
        <taxon>Lutisporaceae</taxon>
        <taxon>Lutispora</taxon>
    </lineage>
</organism>
<keyword evidence="3" id="KW-1185">Reference proteome</keyword>